<dbReference type="InterPro" id="IPR041664">
    <property type="entry name" value="AAA_16"/>
</dbReference>
<dbReference type="InterPro" id="IPR059106">
    <property type="entry name" value="WHD_MalT"/>
</dbReference>
<reference evidence="3" key="1">
    <citation type="journal article" date="2019" name="Int. J. Syst. Evol. Microbiol.">
        <title>The Global Catalogue of Microorganisms (GCM) 10K type strain sequencing project: providing services to taxonomists for standard genome sequencing and annotation.</title>
        <authorList>
            <consortium name="The Broad Institute Genomics Platform"/>
            <consortium name="The Broad Institute Genome Sequencing Center for Infectious Disease"/>
            <person name="Wu L."/>
            <person name="Ma J."/>
        </authorList>
    </citation>
    <scope>NUCLEOTIDE SEQUENCE [LARGE SCALE GENOMIC DNA]</scope>
    <source>
        <strain evidence="3">JCM 18959</strain>
    </source>
</reference>
<dbReference type="Gene3D" id="3.40.50.300">
    <property type="entry name" value="P-loop containing nucleotide triphosphate hydrolases"/>
    <property type="match status" value="1"/>
</dbReference>
<dbReference type="SUPFAM" id="SSF46894">
    <property type="entry name" value="C-terminal effector domain of the bipartite response regulators"/>
    <property type="match status" value="1"/>
</dbReference>
<dbReference type="Pfam" id="PF13191">
    <property type="entry name" value="AAA_16"/>
    <property type="match status" value="1"/>
</dbReference>
<evidence type="ECO:0000313" key="3">
    <source>
        <dbReference type="Proteomes" id="UP001501407"/>
    </source>
</evidence>
<dbReference type="Proteomes" id="UP001501407">
    <property type="component" value="Unassembled WGS sequence"/>
</dbReference>
<organism evidence="2 3">
    <name type="scientific">Microbacterium yannicii</name>
    <dbReference type="NCBI Taxonomy" id="671622"/>
    <lineage>
        <taxon>Bacteria</taxon>
        <taxon>Bacillati</taxon>
        <taxon>Actinomycetota</taxon>
        <taxon>Actinomycetes</taxon>
        <taxon>Micrococcales</taxon>
        <taxon>Microbacteriaceae</taxon>
        <taxon>Microbacterium</taxon>
    </lineage>
</organism>
<dbReference type="SMART" id="SM00421">
    <property type="entry name" value="HTH_LUXR"/>
    <property type="match status" value="1"/>
</dbReference>
<gene>
    <name evidence="2" type="ORF">GCM10025760_09650</name>
</gene>
<proteinExistence type="predicted"/>
<name>A0ABP9M245_9MICO</name>
<dbReference type="InterPro" id="IPR011990">
    <property type="entry name" value="TPR-like_helical_dom_sf"/>
</dbReference>
<feature type="domain" description="HTH luxR-type" evidence="1">
    <location>
        <begin position="652"/>
        <end position="709"/>
    </location>
</feature>
<accession>A0ABP9M245</accession>
<dbReference type="InterPro" id="IPR000792">
    <property type="entry name" value="Tscrpt_reg_LuxR_C"/>
</dbReference>
<dbReference type="Gene3D" id="1.10.10.10">
    <property type="entry name" value="Winged helix-like DNA-binding domain superfamily/Winged helix DNA-binding domain"/>
    <property type="match status" value="1"/>
</dbReference>
<comment type="caution">
    <text evidence="2">The sequence shown here is derived from an EMBL/GenBank/DDBJ whole genome shotgun (WGS) entry which is preliminary data.</text>
</comment>
<evidence type="ECO:0000259" key="1">
    <source>
        <dbReference type="SMART" id="SM00421"/>
    </source>
</evidence>
<sequence length="717" mass="76140">MPQPDAVSRRALIERARAPHARIVAVTAPAGYGKSTMLAEWAAIEDRAVAWATVDTLDDDPVALMELLAAACHDISPHAGAVAQQLGGSGAGVLGRSAPLLAAVLRQAPAPFVLFVDDVHTAASPACRDVLEVMLAGMPAGSQIVLASRHEHDFLARFRAAGTVFEIVPDDLRVDADAARTMFAGVDAVISDDELTAAVERCEGWPAGLRLCALAVHAGADISELTRDGAFAADYLYNEALTGLSTEVREFLRRTAVLDQLSGPLCDAVLERDGSLAVLHDLEARNIFVVALDRRRRWFRYHDLFRAFLLSELHRVEPAAVAPLHRRAAEWLERNGSPELAVEHRLAAGDLPQAGELVVGLAMPVYQSGRVVVVDRWLSELEAGGEAMSSRVLAIAAWIAMLRGSSAAAEKWTAALGGEASSGQSPEDASAARSARAMIGVAMCARDSAQLLEDAQSAVALESGHSRWRGPALYLLGTAHVLAGDAAASRQVFLEASAHAHAANNTVAAILSDAELAVLALENGSLESAAAHADDAMAIVDGSQLDGYPTITLALAVSARVALRRGDTAAMSRLLARAMRARIDCTHAMPFVAIRSRLQLAMAFAATGDRASVAQLLSEIDDILGRRPHLERLAEQTAEFRRIVGDEWAMGVRPLSPAEMRLIPYLQTHLTVAEIGSRLFISRNTASTEIGSIYRKLGVGSRSAAVGRAIELGLLGE</sequence>
<evidence type="ECO:0000313" key="2">
    <source>
        <dbReference type="EMBL" id="GAA5087898.1"/>
    </source>
</evidence>
<dbReference type="Pfam" id="PF00196">
    <property type="entry name" value="GerE"/>
    <property type="match status" value="1"/>
</dbReference>
<dbReference type="InterPro" id="IPR027417">
    <property type="entry name" value="P-loop_NTPase"/>
</dbReference>
<dbReference type="SUPFAM" id="SSF52540">
    <property type="entry name" value="P-loop containing nucleoside triphosphate hydrolases"/>
    <property type="match status" value="1"/>
</dbReference>
<dbReference type="InterPro" id="IPR016032">
    <property type="entry name" value="Sig_transdc_resp-reg_C-effctor"/>
</dbReference>
<dbReference type="InterPro" id="IPR036388">
    <property type="entry name" value="WH-like_DNA-bd_sf"/>
</dbReference>
<dbReference type="Pfam" id="PF25873">
    <property type="entry name" value="WHD_MalT"/>
    <property type="match status" value="1"/>
</dbReference>
<dbReference type="EMBL" id="BAABKZ010000001">
    <property type="protein sequence ID" value="GAA5087898.1"/>
    <property type="molecule type" value="Genomic_DNA"/>
</dbReference>
<protein>
    <submittedName>
        <fullName evidence="2">LuxR C-terminal-related transcriptional regulator</fullName>
    </submittedName>
</protein>
<keyword evidence="3" id="KW-1185">Reference proteome</keyword>
<dbReference type="Gene3D" id="1.25.40.10">
    <property type="entry name" value="Tetratricopeptide repeat domain"/>
    <property type="match status" value="1"/>
</dbReference>